<organism evidence="7 8">
    <name type="scientific">Byssochlamys spectabilis (strain No. 5 / NBRC 109023)</name>
    <name type="common">Paecilomyces variotii</name>
    <dbReference type="NCBI Taxonomy" id="1356009"/>
    <lineage>
        <taxon>Eukaryota</taxon>
        <taxon>Fungi</taxon>
        <taxon>Dikarya</taxon>
        <taxon>Ascomycota</taxon>
        <taxon>Pezizomycotina</taxon>
        <taxon>Eurotiomycetes</taxon>
        <taxon>Eurotiomycetidae</taxon>
        <taxon>Eurotiales</taxon>
        <taxon>Thermoascaceae</taxon>
        <taxon>Paecilomyces</taxon>
    </lineage>
</organism>
<dbReference type="HOGENOM" id="CLU_626980_0_0_1"/>
<dbReference type="PANTHER" id="PTHR33798">
    <property type="entry name" value="FLAVOPROTEIN OXYGENASE"/>
    <property type="match status" value="1"/>
</dbReference>
<feature type="compositionally biased region" description="Polar residues" evidence="5">
    <location>
        <begin position="1"/>
        <end position="17"/>
    </location>
</feature>
<dbReference type="InParanoid" id="V5GBV3"/>
<evidence type="ECO:0000256" key="5">
    <source>
        <dbReference type="SAM" id="MobiDB-lite"/>
    </source>
</evidence>
<evidence type="ECO:0000313" key="7">
    <source>
        <dbReference type="EMBL" id="GAD99536.1"/>
    </source>
</evidence>
<feature type="region of interest" description="Disordered" evidence="5">
    <location>
        <begin position="291"/>
        <end position="316"/>
    </location>
</feature>
<accession>V5GBV3</accession>
<comment type="cofactor">
    <cofactor evidence="1">
        <name>FMN</name>
        <dbReference type="ChEBI" id="CHEBI:58210"/>
    </cofactor>
</comment>
<keyword evidence="3" id="KW-0288">FMN</keyword>
<gene>
    <name evidence="7" type="ORF">PVAR5_8251</name>
</gene>
<dbReference type="EMBL" id="BAUL01000302">
    <property type="protein sequence ID" value="GAD99536.1"/>
    <property type="molecule type" value="Genomic_DNA"/>
</dbReference>
<evidence type="ECO:0000256" key="4">
    <source>
        <dbReference type="ARBA" id="ARBA00038054"/>
    </source>
</evidence>
<dbReference type="Proteomes" id="UP000018001">
    <property type="component" value="Unassembled WGS sequence"/>
</dbReference>
<dbReference type="Gene3D" id="2.30.110.10">
    <property type="entry name" value="Electron Transport, Fmn-binding Protein, Chain A"/>
    <property type="match status" value="1"/>
</dbReference>
<dbReference type="eggNOG" id="ENOG502QT1K">
    <property type="taxonomic scope" value="Eukaryota"/>
</dbReference>
<evidence type="ECO:0000313" key="8">
    <source>
        <dbReference type="Proteomes" id="UP000018001"/>
    </source>
</evidence>
<dbReference type="InterPro" id="IPR002563">
    <property type="entry name" value="Flavin_Rdtase-like_dom"/>
</dbReference>
<evidence type="ECO:0000256" key="2">
    <source>
        <dbReference type="ARBA" id="ARBA00022630"/>
    </source>
</evidence>
<proteinExistence type="inferred from homology"/>
<keyword evidence="8" id="KW-1185">Reference proteome</keyword>
<comment type="similarity">
    <text evidence="4">Belongs to the flavoredoxin family.</text>
</comment>
<name>V5GBV3_BYSSN</name>
<feature type="compositionally biased region" description="Polar residues" evidence="5">
    <location>
        <begin position="291"/>
        <end position="300"/>
    </location>
</feature>
<dbReference type="PANTHER" id="PTHR33798:SF5">
    <property type="entry name" value="FLAVIN REDUCTASE LIKE DOMAIN-CONTAINING PROTEIN"/>
    <property type="match status" value="1"/>
</dbReference>
<reference evidence="8" key="1">
    <citation type="journal article" date="2014" name="Genome Announc.">
        <title>Draft genome sequence of the formaldehyde-resistant fungus Byssochlamys spectabilis No. 5 (anamorph Paecilomyces variotii No. 5) (NBRC109023).</title>
        <authorList>
            <person name="Oka T."/>
            <person name="Ekino K."/>
            <person name="Fukuda K."/>
            <person name="Nomura Y."/>
        </authorList>
    </citation>
    <scope>NUCLEOTIDE SEQUENCE [LARGE SCALE GENOMIC DNA]</scope>
    <source>
        <strain evidence="8">No. 5 / NBRC 109023</strain>
    </source>
</reference>
<protein>
    <recommendedName>
        <fullName evidence="6">Flavin reductase like domain-containing protein</fullName>
    </recommendedName>
</protein>
<dbReference type="GO" id="GO:0010181">
    <property type="term" value="F:FMN binding"/>
    <property type="evidence" value="ECO:0007669"/>
    <property type="project" value="InterPro"/>
</dbReference>
<dbReference type="OrthoDB" id="10250990at2759"/>
<feature type="domain" description="Flavin reductase like" evidence="6">
    <location>
        <begin position="80"/>
        <end position="237"/>
    </location>
</feature>
<dbReference type="AlphaFoldDB" id="V5GBV3"/>
<dbReference type="Pfam" id="PF01613">
    <property type="entry name" value="Flavin_Reduct"/>
    <property type="match status" value="1"/>
</dbReference>
<dbReference type="SMART" id="SM00903">
    <property type="entry name" value="Flavin_Reduct"/>
    <property type="match status" value="1"/>
</dbReference>
<dbReference type="SUPFAM" id="SSF50475">
    <property type="entry name" value="FMN-binding split barrel"/>
    <property type="match status" value="1"/>
</dbReference>
<evidence type="ECO:0000256" key="3">
    <source>
        <dbReference type="ARBA" id="ARBA00022643"/>
    </source>
</evidence>
<sequence>MSTIPSSAAFGTQSNFEEIQASRPEFNRDASVSYVKQPKQDWKQGDGPNDGGECLKKVHVEIDPYEAGRSSTSNYKLVVSGMVPRPIALISTRSKDGKTVNLAPFSYCQVINHDPPLYVVGFVGSLQQSKDTLRNIHESGECVINMVSEHFVEAANATALGAPYGVSEWEISGLHQAPSSTVKPARVKEAILSVEGKLLEFKEFESRQTPGKKTGVMVTIEATRFWVREDAINENKDVVNLDVLKPISRLGGTAYGRTTEVIEIPRPNFWIGSSIRGTGLDVQIVENCSQYPPPRSQGSLQGREVGPRRGKRSGKEEAVAYLQTKVLSSLTRGRDGPWWAVRPMAWARMSPKRAGDQQKVAGLSRPCEQQLSSSSLSNSLVPQTHALPLLLSLPSLIPSTRAAIRPMDFVSSLLLKLFWIRSISGLLLPSFTIGPLG</sequence>
<comment type="caution">
    <text evidence="7">The sequence shown here is derived from an EMBL/GenBank/DDBJ whole genome shotgun (WGS) entry which is preliminary data.</text>
</comment>
<evidence type="ECO:0000259" key="6">
    <source>
        <dbReference type="SMART" id="SM00903"/>
    </source>
</evidence>
<evidence type="ECO:0000256" key="1">
    <source>
        <dbReference type="ARBA" id="ARBA00001917"/>
    </source>
</evidence>
<keyword evidence="2" id="KW-0285">Flavoprotein</keyword>
<dbReference type="InterPro" id="IPR012349">
    <property type="entry name" value="Split_barrel_FMN-bd"/>
</dbReference>
<feature type="region of interest" description="Disordered" evidence="5">
    <location>
        <begin position="1"/>
        <end position="50"/>
    </location>
</feature>